<dbReference type="PROSITE" id="PS50111">
    <property type="entry name" value="CHEMOTAXIS_TRANSDUC_2"/>
    <property type="match status" value="1"/>
</dbReference>
<dbReference type="EMBL" id="CP073708">
    <property type="protein sequence ID" value="QUO41819.1"/>
    <property type="molecule type" value="Genomic_DNA"/>
</dbReference>
<evidence type="ECO:0000256" key="1">
    <source>
        <dbReference type="ARBA" id="ARBA00023224"/>
    </source>
</evidence>
<dbReference type="PANTHER" id="PTHR32089:SF114">
    <property type="entry name" value="METHYL-ACCEPTING CHEMOTAXIS PROTEIN MCPB"/>
    <property type="match status" value="1"/>
</dbReference>
<dbReference type="PANTHER" id="PTHR32089">
    <property type="entry name" value="METHYL-ACCEPTING CHEMOTAXIS PROTEIN MCPB"/>
    <property type="match status" value="1"/>
</dbReference>
<reference evidence="4 6" key="1">
    <citation type="submission" date="2020-12" db="EMBL/GenBank/DDBJ databases">
        <title>strain FJAT-54423T represents a novel species of the genus Brevibacillus.</title>
        <authorList>
            <person name="Tang R."/>
        </authorList>
    </citation>
    <scope>NUCLEOTIDE SEQUENCE [LARGE SCALE GENOMIC DNA]</scope>
    <source>
        <strain evidence="4 6">FJAT-54423</strain>
    </source>
</reference>
<organism evidence="4 6">
    <name type="scientific">Brevibacillus composti</name>
    <dbReference type="NCBI Taxonomy" id="2796470"/>
    <lineage>
        <taxon>Bacteria</taxon>
        <taxon>Bacillati</taxon>
        <taxon>Bacillota</taxon>
        <taxon>Bacilli</taxon>
        <taxon>Bacillales</taxon>
        <taxon>Paenibacillaceae</taxon>
        <taxon>Brevibacillus</taxon>
    </lineage>
</organism>
<dbReference type="Pfam" id="PF00015">
    <property type="entry name" value="MCPsignal"/>
    <property type="match status" value="1"/>
</dbReference>
<dbReference type="KEGG" id="bcop:JD108_01740"/>
<keyword evidence="7" id="KW-1185">Reference proteome</keyword>
<dbReference type="SUPFAM" id="SSF58104">
    <property type="entry name" value="Methyl-accepting chemotaxis protein (MCP) signaling domain"/>
    <property type="match status" value="1"/>
</dbReference>
<accession>A0A7T5ELF9</accession>
<feature type="domain" description="Methyl-accepting transducer" evidence="3">
    <location>
        <begin position="1"/>
        <end position="205"/>
    </location>
</feature>
<dbReference type="Proteomes" id="UP000595847">
    <property type="component" value="Chromosome"/>
</dbReference>
<evidence type="ECO:0000313" key="7">
    <source>
        <dbReference type="Proteomes" id="UP000677234"/>
    </source>
</evidence>
<dbReference type="GO" id="GO:0016020">
    <property type="term" value="C:membrane"/>
    <property type="evidence" value="ECO:0007669"/>
    <property type="project" value="InterPro"/>
</dbReference>
<evidence type="ECO:0000313" key="4">
    <source>
        <dbReference type="EMBL" id="QQE74735.1"/>
    </source>
</evidence>
<dbReference type="Gene3D" id="1.10.287.950">
    <property type="entry name" value="Methyl-accepting chemotaxis protein"/>
    <property type="match status" value="1"/>
</dbReference>
<proteinExistence type="predicted"/>
<dbReference type="AlphaFoldDB" id="A0A7T5ELF9"/>
<name>A0A7T5ELF9_9BACL</name>
<evidence type="ECO:0000313" key="6">
    <source>
        <dbReference type="Proteomes" id="UP000595847"/>
    </source>
</evidence>
<keyword evidence="1 2" id="KW-0807">Transducer</keyword>
<dbReference type="SMART" id="SM00283">
    <property type="entry name" value="MA"/>
    <property type="match status" value="1"/>
</dbReference>
<evidence type="ECO:0000313" key="5">
    <source>
        <dbReference type="EMBL" id="QUO41819.1"/>
    </source>
</evidence>
<gene>
    <name evidence="4" type="ORF">JD108_01740</name>
    <name evidence="5" type="ORF">KDJ56_01740</name>
</gene>
<protein>
    <recommendedName>
        <fullName evidence="3">Methyl-accepting transducer domain-containing protein</fullName>
    </recommendedName>
</protein>
<dbReference type="GO" id="GO:0007165">
    <property type="term" value="P:signal transduction"/>
    <property type="evidence" value="ECO:0007669"/>
    <property type="project" value="UniProtKB-KW"/>
</dbReference>
<evidence type="ECO:0000259" key="3">
    <source>
        <dbReference type="PROSITE" id="PS50111"/>
    </source>
</evidence>
<dbReference type="RefSeq" id="WP_198828305.1">
    <property type="nucleotide sequence ID" value="NZ_CP066308.1"/>
</dbReference>
<sequence>MELPAAKSRDEIGTLVSGFHTSSVQAGEGNESLKQVVGQMEKIQGTVEHSHLMISRLTERSEQIGDIIDVIQGIANQTNLLALNAAIEAARAGEQGRGFAVVAGEVQKLAEQSTRSAKQIAALIIEIQGDTQGSVTSMKQVQDEVRFGLDIVHATEEKFANILHTLREVAHQVRDVAHQVQDVAQTTTVLSASSQDIASSVEAIDEIAKTSSAYSQSVASAGEEQLASMEEVTSSAASLSRLADEMQQLVSKFKL</sequence>
<dbReference type="Proteomes" id="UP000677234">
    <property type="component" value="Chromosome"/>
</dbReference>
<reference evidence="5" key="2">
    <citation type="submission" date="2021-04" db="EMBL/GenBank/DDBJ databases">
        <title>Brevibacillus composti FJAT-54423, complete genome.</title>
        <authorList>
            <person name="Tang R."/>
        </authorList>
    </citation>
    <scope>NUCLEOTIDE SEQUENCE</scope>
    <source>
        <strain evidence="5">FJAT-54424</strain>
    </source>
</reference>
<dbReference type="EMBL" id="CP066308">
    <property type="protein sequence ID" value="QQE74735.1"/>
    <property type="molecule type" value="Genomic_DNA"/>
</dbReference>
<evidence type="ECO:0000256" key="2">
    <source>
        <dbReference type="PROSITE-ProRule" id="PRU00284"/>
    </source>
</evidence>
<dbReference type="InterPro" id="IPR004089">
    <property type="entry name" value="MCPsignal_dom"/>
</dbReference>